<feature type="transmembrane region" description="Helical" evidence="1">
    <location>
        <begin position="21"/>
        <end position="49"/>
    </location>
</feature>
<dbReference type="EMBL" id="JARTTN020000005">
    <property type="protein sequence ID" value="MEC6060932.1"/>
    <property type="molecule type" value="Genomic_DNA"/>
</dbReference>
<dbReference type="RefSeq" id="WP_285202315.1">
    <property type="nucleotide sequence ID" value="NZ_JARTTN020000005.1"/>
</dbReference>
<evidence type="ECO:0000256" key="1">
    <source>
        <dbReference type="SAM" id="Phobius"/>
    </source>
</evidence>
<proteinExistence type="predicted"/>
<sequence length="225" mass="26110">MNALSNTDFKKISNNARPKRLGYYASWLWMMFVFLFLFVSAFVFLSGLYWTVRDGSIQEHWFSTVGIFVIDAVLIWMLKKDFRSRKLYQVTASMKNSGFFEPHKDCEHYDLARRTYIGFDFSTGIIGVASLYATSSIKRERLFFEAETVESWESVGRELIINLRNTGLTTITITAPNINKAYRDMEIICRTHKNRDENYQHLKSKLTDAGWFIKGSVPAEGEMTP</sequence>
<name>A0AAW9PPB8_KLEVA</name>
<keyword evidence="1" id="KW-1133">Transmembrane helix</keyword>
<evidence type="ECO:0000313" key="3">
    <source>
        <dbReference type="Proteomes" id="UP001176846"/>
    </source>
</evidence>
<organism evidence="2 3">
    <name type="scientific">Klebsiella variicola</name>
    <dbReference type="NCBI Taxonomy" id="244366"/>
    <lineage>
        <taxon>Bacteria</taxon>
        <taxon>Pseudomonadati</taxon>
        <taxon>Pseudomonadota</taxon>
        <taxon>Gammaproteobacteria</taxon>
        <taxon>Enterobacterales</taxon>
        <taxon>Enterobacteriaceae</taxon>
        <taxon>Klebsiella/Raoultella group</taxon>
        <taxon>Klebsiella</taxon>
        <taxon>Klebsiella pneumoniae complex</taxon>
    </lineage>
</organism>
<gene>
    <name evidence="2" type="ORF">QAB22_031370</name>
</gene>
<evidence type="ECO:0000313" key="2">
    <source>
        <dbReference type="EMBL" id="MEC6060932.1"/>
    </source>
</evidence>
<keyword evidence="1" id="KW-0472">Membrane</keyword>
<dbReference type="Proteomes" id="UP001176846">
    <property type="component" value="Unassembled WGS sequence"/>
</dbReference>
<feature type="transmembrane region" description="Helical" evidence="1">
    <location>
        <begin position="61"/>
        <end position="78"/>
    </location>
</feature>
<comment type="caution">
    <text evidence="2">The sequence shown here is derived from an EMBL/GenBank/DDBJ whole genome shotgun (WGS) entry which is preliminary data.</text>
</comment>
<accession>A0AAW9PPB8</accession>
<protein>
    <submittedName>
        <fullName evidence="2">ExcA</fullName>
    </submittedName>
</protein>
<reference evidence="2" key="1">
    <citation type="journal article" date="2023" name="Nat. Commun.">
        <title>Genomic dissection of endemic carbapenem resistance reveals metallo-beta-lactamase dissemination through clonal, plasmid and integron transfer.</title>
        <authorList>
            <person name="Macesic N."/>
            <person name="Hawkey J."/>
            <person name="Vezina B."/>
            <person name="Wisniewski J.A."/>
            <person name="Cottingham H."/>
            <person name="Blakeway L.V."/>
            <person name="Harshegyi T."/>
            <person name="Pragastis K."/>
            <person name="Badoordeen G.Z."/>
            <person name="Dennison A."/>
            <person name="Spelman D.W."/>
            <person name="Jenney A.W.J."/>
            <person name="Peleg A.Y."/>
        </authorList>
    </citation>
    <scope>NUCLEOTIDE SEQUENCE</scope>
    <source>
        <strain evidence="2">CPO071</strain>
    </source>
</reference>
<reference evidence="2" key="2">
    <citation type="submission" date="2024-01" db="EMBL/GenBank/DDBJ databases">
        <authorList>
            <person name="Macesic N."/>
        </authorList>
    </citation>
    <scope>NUCLEOTIDE SEQUENCE</scope>
    <source>
        <strain evidence="2">CPO071</strain>
    </source>
</reference>
<keyword evidence="1" id="KW-0812">Transmembrane</keyword>
<dbReference type="AlphaFoldDB" id="A0AAW9PPB8"/>